<keyword evidence="9" id="KW-0406">Ion transport</keyword>
<keyword evidence="13" id="KW-1185">Reference proteome</keyword>
<evidence type="ECO:0000256" key="2">
    <source>
        <dbReference type="ARBA" id="ARBA00009765"/>
    </source>
</evidence>
<accession>A0A7X1AX42</accession>
<dbReference type="EMBL" id="JACHVA010000053">
    <property type="protein sequence ID" value="MBC2601527.1"/>
    <property type="molecule type" value="Genomic_DNA"/>
</dbReference>
<dbReference type="InterPro" id="IPR045861">
    <property type="entry name" value="CorA_cytoplasmic_dom"/>
</dbReference>
<keyword evidence="6 11" id="KW-0812">Transmembrane</keyword>
<dbReference type="PANTHER" id="PTHR46494">
    <property type="entry name" value="CORA FAMILY METAL ION TRANSPORTER (EUROFUNG)"/>
    <property type="match status" value="1"/>
</dbReference>
<comment type="similarity">
    <text evidence="2">Belongs to the CorA metal ion transporter (MIT) (TC 1.A.35) family.</text>
</comment>
<evidence type="ECO:0000256" key="7">
    <source>
        <dbReference type="ARBA" id="ARBA00022833"/>
    </source>
</evidence>
<evidence type="ECO:0000256" key="4">
    <source>
        <dbReference type="ARBA" id="ARBA00022475"/>
    </source>
</evidence>
<organism evidence="12 13">
    <name type="scientific">Puniceicoccus vermicola</name>
    <dbReference type="NCBI Taxonomy" id="388746"/>
    <lineage>
        <taxon>Bacteria</taxon>
        <taxon>Pseudomonadati</taxon>
        <taxon>Verrucomicrobiota</taxon>
        <taxon>Opitutia</taxon>
        <taxon>Puniceicoccales</taxon>
        <taxon>Puniceicoccaceae</taxon>
        <taxon>Puniceicoccus</taxon>
    </lineage>
</organism>
<keyword evidence="10 11" id="KW-0472">Membrane</keyword>
<dbReference type="SUPFAM" id="SSF144083">
    <property type="entry name" value="Magnesium transport protein CorA, transmembrane region"/>
    <property type="match status" value="1"/>
</dbReference>
<evidence type="ECO:0000256" key="8">
    <source>
        <dbReference type="ARBA" id="ARBA00022989"/>
    </source>
</evidence>
<evidence type="ECO:0000313" key="12">
    <source>
        <dbReference type="EMBL" id="MBC2601527.1"/>
    </source>
</evidence>
<evidence type="ECO:0000313" key="13">
    <source>
        <dbReference type="Proteomes" id="UP000525652"/>
    </source>
</evidence>
<dbReference type="CDD" id="cd12833">
    <property type="entry name" value="ZntB-like_1"/>
    <property type="match status" value="1"/>
</dbReference>
<comment type="caution">
    <text evidence="12">The sequence shown here is derived from an EMBL/GenBank/DDBJ whole genome shotgun (WGS) entry which is preliminary data.</text>
</comment>
<keyword evidence="3" id="KW-0813">Transport</keyword>
<dbReference type="Gene3D" id="3.30.460.20">
    <property type="entry name" value="CorA soluble domain-like"/>
    <property type="match status" value="1"/>
</dbReference>
<dbReference type="InterPro" id="IPR045863">
    <property type="entry name" value="CorA_TM1_TM2"/>
</dbReference>
<dbReference type="GO" id="GO:0015087">
    <property type="term" value="F:cobalt ion transmembrane transporter activity"/>
    <property type="evidence" value="ECO:0007669"/>
    <property type="project" value="TreeGrafter"/>
</dbReference>
<name>A0A7X1AX42_9BACT</name>
<evidence type="ECO:0000256" key="3">
    <source>
        <dbReference type="ARBA" id="ARBA00022448"/>
    </source>
</evidence>
<keyword evidence="7" id="KW-0862">Zinc</keyword>
<comment type="subcellular location">
    <subcellularLocation>
        <location evidence="1">Cell membrane</location>
        <topology evidence="1">Multi-pass membrane protein</topology>
    </subcellularLocation>
</comment>
<gene>
    <name evidence="12" type="ORF">H5P30_07020</name>
</gene>
<evidence type="ECO:0000256" key="5">
    <source>
        <dbReference type="ARBA" id="ARBA00022519"/>
    </source>
</evidence>
<feature type="transmembrane region" description="Helical" evidence="11">
    <location>
        <begin position="301"/>
        <end position="323"/>
    </location>
</feature>
<proteinExistence type="inferred from homology"/>
<reference evidence="12 13" key="1">
    <citation type="submission" date="2020-07" db="EMBL/GenBank/DDBJ databases">
        <authorList>
            <person name="Feng X."/>
        </authorList>
    </citation>
    <scope>NUCLEOTIDE SEQUENCE [LARGE SCALE GENOMIC DNA]</scope>
    <source>
        <strain evidence="12 13">JCM14086</strain>
    </source>
</reference>
<protein>
    <submittedName>
        <fullName evidence="12">Zinc transporter ZntB</fullName>
    </submittedName>
</protein>
<feature type="transmembrane region" description="Helical" evidence="11">
    <location>
        <begin position="268"/>
        <end position="289"/>
    </location>
</feature>
<dbReference type="GO" id="GO:0015095">
    <property type="term" value="F:magnesium ion transmembrane transporter activity"/>
    <property type="evidence" value="ECO:0007669"/>
    <property type="project" value="TreeGrafter"/>
</dbReference>
<keyword evidence="5" id="KW-0997">Cell inner membrane</keyword>
<keyword evidence="4" id="KW-1003">Cell membrane</keyword>
<evidence type="ECO:0000256" key="10">
    <source>
        <dbReference type="ARBA" id="ARBA00023136"/>
    </source>
</evidence>
<dbReference type="AlphaFoldDB" id="A0A7X1AX42"/>
<dbReference type="Gene3D" id="1.20.58.340">
    <property type="entry name" value="Magnesium transport protein CorA, transmembrane region"/>
    <property type="match status" value="2"/>
</dbReference>
<evidence type="ECO:0000256" key="9">
    <source>
        <dbReference type="ARBA" id="ARBA00023065"/>
    </source>
</evidence>
<evidence type="ECO:0000256" key="11">
    <source>
        <dbReference type="SAM" id="Phobius"/>
    </source>
</evidence>
<evidence type="ECO:0000256" key="1">
    <source>
        <dbReference type="ARBA" id="ARBA00004651"/>
    </source>
</evidence>
<dbReference type="Proteomes" id="UP000525652">
    <property type="component" value="Unassembled WGS sequence"/>
</dbReference>
<dbReference type="PANTHER" id="PTHR46494:SF3">
    <property type="entry name" value="ZINC TRANSPORT PROTEIN ZNTB"/>
    <property type="match status" value="1"/>
</dbReference>
<dbReference type="RefSeq" id="WP_185692237.1">
    <property type="nucleotide sequence ID" value="NZ_JACHVA010000053.1"/>
</dbReference>
<dbReference type="InterPro" id="IPR002523">
    <property type="entry name" value="MgTranspt_CorA/ZnTranspt_ZntB"/>
</dbReference>
<dbReference type="GO" id="GO:0000287">
    <property type="term" value="F:magnesium ion binding"/>
    <property type="evidence" value="ECO:0007669"/>
    <property type="project" value="TreeGrafter"/>
</dbReference>
<keyword evidence="8 11" id="KW-1133">Transmembrane helix</keyword>
<evidence type="ECO:0000256" key="6">
    <source>
        <dbReference type="ARBA" id="ARBA00022692"/>
    </source>
</evidence>
<sequence>MSSQTDSSPLLCSYWFRPDGTAEKLEWQSIAQWQPGEGFLWIHLDRYSPEARQWLHRESGLSRILCDALLAEETRPRCDIVRENLLLILRGVNLNPGADPEDMVSIRLWSDGQRLISLRGPRVLAISDVEERIQSGEPLLSSGDLISLLSSRLIDRMGPVVDALQDDLDGVEESLIDKADAAARGPLSDVRRQAVALRRYVSPQRDVFARLSIEPLPWMSENNRSHLRESTDRITRHVEDLDAIRERAAVTQEELLARSQDRMNRNTYVLSLVAAVFLPLGFFTGLLGINVGGIPGTNSSIAFTVVCLALFLVGAIELLFFYFKKWF</sequence>
<dbReference type="GO" id="GO:0050897">
    <property type="term" value="F:cobalt ion binding"/>
    <property type="evidence" value="ECO:0007669"/>
    <property type="project" value="TreeGrafter"/>
</dbReference>
<dbReference type="GO" id="GO:0005886">
    <property type="term" value="C:plasma membrane"/>
    <property type="evidence" value="ECO:0007669"/>
    <property type="project" value="UniProtKB-SubCell"/>
</dbReference>
<dbReference type="Pfam" id="PF01544">
    <property type="entry name" value="CorA"/>
    <property type="match status" value="1"/>
</dbReference>
<dbReference type="SUPFAM" id="SSF143865">
    <property type="entry name" value="CorA soluble domain-like"/>
    <property type="match status" value="1"/>
</dbReference>